<comment type="caution">
    <text evidence="3">The sequence shown here is derived from an EMBL/GenBank/DDBJ whole genome shotgun (WGS) entry which is preliminary data.</text>
</comment>
<feature type="domain" description="Serine hydrolase" evidence="2">
    <location>
        <begin position="16"/>
        <end position="249"/>
    </location>
</feature>
<gene>
    <name evidence="3" type="ORF">PVAG01_08443</name>
</gene>
<organism evidence="3 4">
    <name type="scientific">Phlyctema vagabunda</name>
    <dbReference type="NCBI Taxonomy" id="108571"/>
    <lineage>
        <taxon>Eukaryota</taxon>
        <taxon>Fungi</taxon>
        <taxon>Dikarya</taxon>
        <taxon>Ascomycota</taxon>
        <taxon>Pezizomycotina</taxon>
        <taxon>Leotiomycetes</taxon>
        <taxon>Helotiales</taxon>
        <taxon>Dermateaceae</taxon>
        <taxon>Phlyctema</taxon>
    </lineage>
</organism>
<dbReference type="Pfam" id="PF03959">
    <property type="entry name" value="FSH1"/>
    <property type="match status" value="1"/>
</dbReference>
<dbReference type="Proteomes" id="UP001629113">
    <property type="component" value="Unassembled WGS sequence"/>
</dbReference>
<evidence type="ECO:0000256" key="1">
    <source>
        <dbReference type="ARBA" id="ARBA00022801"/>
    </source>
</evidence>
<sequence length="276" mass="29999">MSPAAIATPPAGEEKRKLKILMLHGFTQNGKLFHAKTRALEKQLIKAFPATAVSPLKDNYPGGVELLYPTGPILLEPADIPGFDVKAADGVEREAYGWWKRETGTELFHGFDEGLAVVAKTIQDAGGVDGVIGFSQGGAEAGFVASLLEEGRKASFEKNENGIKFPASFEGLQDRPLKFAVSYSGFKAEHDVYQALYQPKIKTPMLHVIGSLDSVVEESRCIALAKSCEQENIVYHPGGHFVPIGKEMVGNLVGFIRGACEKKKEEESVEDMDMPF</sequence>
<dbReference type="Gene3D" id="3.40.50.1820">
    <property type="entry name" value="alpha/beta hydrolase"/>
    <property type="match status" value="1"/>
</dbReference>
<dbReference type="InterPro" id="IPR050593">
    <property type="entry name" value="LovG"/>
</dbReference>
<name>A0ABR4P9F8_9HELO</name>
<dbReference type="PANTHER" id="PTHR48070">
    <property type="entry name" value="ESTERASE OVCA2"/>
    <property type="match status" value="1"/>
</dbReference>
<protein>
    <submittedName>
        <fullName evidence="3">Serine hydrolase</fullName>
    </submittedName>
</protein>
<dbReference type="InterPro" id="IPR029058">
    <property type="entry name" value="AB_hydrolase_fold"/>
</dbReference>
<dbReference type="InterPro" id="IPR005645">
    <property type="entry name" value="FSH-like_dom"/>
</dbReference>
<keyword evidence="4" id="KW-1185">Reference proteome</keyword>
<dbReference type="GO" id="GO:0016787">
    <property type="term" value="F:hydrolase activity"/>
    <property type="evidence" value="ECO:0007669"/>
    <property type="project" value="UniProtKB-KW"/>
</dbReference>
<evidence type="ECO:0000259" key="2">
    <source>
        <dbReference type="Pfam" id="PF03959"/>
    </source>
</evidence>
<dbReference type="SUPFAM" id="SSF53474">
    <property type="entry name" value="alpha/beta-Hydrolases"/>
    <property type="match status" value="1"/>
</dbReference>
<dbReference type="EMBL" id="JBFCZG010000007">
    <property type="protein sequence ID" value="KAL3419944.1"/>
    <property type="molecule type" value="Genomic_DNA"/>
</dbReference>
<keyword evidence="1 3" id="KW-0378">Hydrolase</keyword>
<evidence type="ECO:0000313" key="3">
    <source>
        <dbReference type="EMBL" id="KAL3419944.1"/>
    </source>
</evidence>
<evidence type="ECO:0000313" key="4">
    <source>
        <dbReference type="Proteomes" id="UP001629113"/>
    </source>
</evidence>
<reference evidence="3 4" key="1">
    <citation type="submission" date="2024-06" db="EMBL/GenBank/DDBJ databases">
        <title>Complete genome of Phlyctema vagabunda strain 19-DSS-EL-015.</title>
        <authorList>
            <person name="Fiorenzani C."/>
        </authorList>
    </citation>
    <scope>NUCLEOTIDE SEQUENCE [LARGE SCALE GENOMIC DNA]</scope>
    <source>
        <strain evidence="3 4">19-DSS-EL-015</strain>
    </source>
</reference>
<proteinExistence type="predicted"/>
<accession>A0ABR4P9F8</accession>
<dbReference type="PANTHER" id="PTHR48070:SF6">
    <property type="entry name" value="ESTERASE OVCA2"/>
    <property type="match status" value="1"/>
</dbReference>